<evidence type="ECO:0000313" key="2">
    <source>
        <dbReference type="Proteomes" id="UP001610334"/>
    </source>
</evidence>
<protein>
    <submittedName>
        <fullName evidence="1">Uncharacterized protein</fullName>
    </submittedName>
</protein>
<accession>A0ABR4HES9</accession>
<name>A0ABR4HES9_9EURO</name>
<gene>
    <name evidence="1" type="ORF">BJX63DRAFT_431633</name>
</gene>
<dbReference type="Proteomes" id="UP001610334">
    <property type="component" value="Unassembled WGS sequence"/>
</dbReference>
<proteinExistence type="predicted"/>
<keyword evidence="2" id="KW-1185">Reference proteome</keyword>
<dbReference type="EMBL" id="JBFXLT010000036">
    <property type="protein sequence ID" value="KAL2813997.1"/>
    <property type="molecule type" value="Genomic_DNA"/>
</dbReference>
<organism evidence="1 2">
    <name type="scientific">Aspergillus granulosus</name>
    <dbReference type="NCBI Taxonomy" id="176169"/>
    <lineage>
        <taxon>Eukaryota</taxon>
        <taxon>Fungi</taxon>
        <taxon>Dikarya</taxon>
        <taxon>Ascomycota</taxon>
        <taxon>Pezizomycotina</taxon>
        <taxon>Eurotiomycetes</taxon>
        <taxon>Eurotiomycetidae</taxon>
        <taxon>Eurotiales</taxon>
        <taxon>Aspergillaceae</taxon>
        <taxon>Aspergillus</taxon>
        <taxon>Aspergillus subgen. Nidulantes</taxon>
    </lineage>
</organism>
<comment type="caution">
    <text evidence="1">The sequence shown here is derived from an EMBL/GenBank/DDBJ whole genome shotgun (WGS) entry which is preliminary data.</text>
</comment>
<evidence type="ECO:0000313" key="1">
    <source>
        <dbReference type="EMBL" id="KAL2813997.1"/>
    </source>
</evidence>
<reference evidence="1 2" key="1">
    <citation type="submission" date="2024-07" db="EMBL/GenBank/DDBJ databases">
        <title>Section-level genome sequencing and comparative genomics of Aspergillus sections Usti and Cavernicolus.</title>
        <authorList>
            <consortium name="Lawrence Berkeley National Laboratory"/>
            <person name="Nybo J.L."/>
            <person name="Vesth T.C."/>
            <person name="Theobald S."/>
            <person name="Frisvad J.C."/>
            <person name="Larsen T.O."/>
            <person name="Kjaerboelling I."/>
            <person name="Rothschild-Mancinelli K."/>
            <person name="Lyhne E.K."/>
            <person name="Kogle M.E."/>
            <person name="Barry K."/>
            <person name="Clum A."/>
            <person name="Na H."/>
            <person name="Ledsgaard L."/>
            <person name="Lin J."/>
            <person name="Lipzen A."/>
            <person name="Kuo A."/>
            <person name="Riley R."/>
            <person name="Mondo S."/>
            <person name="Labutti K."/>
            <person name="Haridas S."/>
            <person name="Pangalinan J."/>
            <person name="Salamov A.A."/>
            <person name="Simmons B.A."/>
            <person name="Magnuson J.K."/>
            <person name="Chen J."/>
            <person name="Drula E."/>
            <person name="Henrissat B."/>
            <person name="Wiebenga A."/>
            <person name="Lubbers R.J."/>
            <person name="Gomes A.C."/>
            <person name="Makela M.R."/>
            <person name="Stajich J."/>
            <person name="Grigoriev I.V."/>
            <person name="Mortensen U.H."/>
            <person name="De Vries R.P."/>
            <person name="Baker S.E."/>
            <person name="Andersen M.R."/>
        </authorList>
    </citation>
    <scope>NUCLEOTIDE SEQUENCE [LARGE SCALE GENOMIC DNA]</scope>
    <source>
        <strain evidence="1 2">CBS 588.65</strain>
    </source>
</reference>
<sequence>METADTIFRQGRRVSEPIMRAITDVAIGDVRSGWYTGFINGANLLPGVGQDSDEFYRVARELSQWDMQSRLAISDQINAGTLTAAQEARFNNWRKESQYALELVVGLRERNINRVIIRAMARAENFGHAIHTQQNTGYQHIKYIGAFPVPDREATITQYTGLFGGGNAGREAAAAAYDEAMNAINADEESRRHWLAIASWRHSRVRMAGCGFYR</sequence>